<dbReference type="Proteomes" id="UP000054988">
    <property type="component" value="Unassembled WGS sequence"/>
</dbReference>
<evidence type="ECO:0000313" key="1">
    <source>
        <dbReference type="EMBL" id="KTB34872.1"/>
    </source>
</evidence>
<protein>
    <submittedName>
        <fullName evidence="1">Uncharacterized protein</fullName>
    </submittedName>
</protein>
<sequence>MPSISILLCSKDSEVTHCTYLRLQNWVVALQLDLVKSNLVLAKNRLNSEPQNSLSELKLEPRNSSLPSGLVELLTLLRK</sequence>
<organism evidence="1 2">
    <name type="scientific">Moniliophthora roreri</name>
    <name type="common">Frosty pod rot fungus</name>
    <name type="synonym">Monilia roreri</name>
    <dbReference type="NCBI Taxonomy" id="221103"/>
    <lineage>
        <taxon>Eukaryota</taxon>
        <taxon>Fungi</taxon>
        <taxon>Dikarya</taxon>
        <taxon>Basidiomycota</taxon>
        <taxon>Agaricomycotina</taxon>
        <taxon>Agaricomycetes</taxon>
        <taxon>Agaricomycetidae</taxon>
        <taxon>Agaricales</taxon>
        <taxon>Marasmiineae</taxon>
        <taxon>Marasmiaceae</taxon>
        <taxon>Moniliophthora</taxon>
    </lineage>
</organism>
<dbReference type="AlphaFoldDB" id="A0A0W0FEW5"/>
<evidence type="ECO:0000313" key="2">
    <source>
        <dbReference type="Proteomes" id="UP000054988"/>
    </source>
</evidence>
<comment type="caution">
    <text evidence="1">The sequence shown here is derived from an EMBL/GenBank/DDBJ whole genome shotgun (WGS) entry which is preliminary data.</text>
</comment>
<accession>A0A0W0FEW5</accession>
<reference evidence="1 2" key="1">
    <citation type="submission" date="2015-12" db="EMBL/GenBank/DDBJ databases">
        <title>Draft genome sequence of Moniliophthora roreri, the causal agent of frosty pod rot of cacao.</title>
        <authorList>
            <person name="Aime M.C."/>
            <person name="Diaz-Valderrama J.R."/>
            <person name="Kijpornyongpan T."/>
            <person name="Phillips-Mora W."/>
        </authorList>
    </citation>
    <scope>NUCLEOTIDE SEQUENCE [LARGE SCALE GENOMIC DNA]</scope>
    <source>
        <strain evidence="1 2">MCA 2952</strain>
    </source>
</reference>
<name>A0A0W0FEW5_MONRR</name>
<dbReference type="EMBL" id="LATX01002025">
    <property type="protein sequence ID" value="KTB34872.1"/>
    <property type="molecule type" value="Genomic_DNA"/>
</dbReference>
<gene>
    <name evidence="1" type="ORF">WG66_12558</name>
</gene>
<proteinExistence type="predicted"/>